<accession>A0A8H6Z5F0</accession>
<reference evidence="1" key="1">
    <citation type="submission" date="2020-05" db="EMBL/GenBank/DDBJ databases">
        <title>Mycena genomes resolve the evolution of fungal bioluminescence.</title>
        <authorList>
            <person name="Tsai I.J."/>
        </authorList>
    </citation>
    <scope>NUCLEOTIDE SEQUENCE</scope>
    <source>
        <strain evidence="1">CCC161011</strain>
    </source>
</reference>
<protein>
    <submittedName>
        <fullName evidence="1">Uncharacterized protein</fullName>
    </submittedName>
</protein>
<name>A0A8H6Z5F0_9AGAR</name>
<dbReference type="Proteomes" id="UP000620124">
    <property type="component" value="Unassembled WGS sequence"/>
</dbReference>
<comment type="caution">
    <text evidence="1">The sequence shown here is derived from an EMBL/GenBank/DDBJ whole genome shotgun (WGS) entry which is preliminary data.</text>
</comment>
<dbReference type="AlphaFoldDB" id="A0A8H6Z5F0"/>
<evidence type="ECO:0000313" key="2">
    <source>
        <dbReference type="Proteomes" id="UP000620124"/>
    </source>
</evidence>
<gene>
    <name evidence="1" type="ORF">MVEN_00130100</name>
</gene>
<keyword evidence="2" id="KW-1185">Reference proteome</keyword>
<evidence type="ECO:0000313" key="1">
    <source>
        <dbReference type="EMBL" id="KAF7372668.1"/>
    </source>
</evidence>
<organism evidence="1 2">
    <name type="scientific">Mycena venus</name>
    <dbReference type="NCBI Taxonomy" id="2733690"/>
    <lineage>
        <taxon>Eukaryota</taxon>
        <taxon>Fungi</taxon>
        <taxon>Dikarya</taxon>
        <taxon>Basidiomycota</taxon>
        <taxon>Agaricomycotina</taxon>
        <taxon>Agaricomycetes</taxon>
        <taxon>Agaricomycetidae</taxon>
        <taxon>Agaricales</taxon>
        <taxon>Marasmiineae</taxon>
        <taxon>Mycenaceae</taxon>
        <taxon>Mycena</taxon>
    </lineage>
</organism>
<proteinExistence type="predicted"/>
<dbReference type="EMBL" id="JACAZI010000001">
    <property type="protein sequence ID" value="KAF7372668.1"/>
    <property type="molecule type" value="Genomic_DNA"/>
</dbReference>
<sequence>MPQDLVLPIELHWRVLYSTDRYQDLWGTYRLVCKAWKEEVERLAKKEWIRKAAFSYPGGVMWHPTKGEVVLTSDFTFQELDGDLAVFAPIDCNDDEYRKPSCFGSPDVYLDVMVHDVWIPGISIDLGTYTLSCSWRTLIARVLAEELHVEAYHRRSARNARTLLRRVRAWCGGEVDEAIRGLSYQEAYDKVRKERLGRTDRTGDKRLKKARFIRLCGGTTSFPGEQTI</sequence>
<dbReference type="OrthoDB" id="2997776at2759"/>